<feature type="domain" description="Nephrocystin 3-like N-terminal" evidence="2">
    <location>
        <begin position="439"/>
        <end position="544"/>
    </location>
</feature>
<evidence type="ECO:0000259" key="2">
    <source>
        <dbReference type="Pfam" id="PF24883"/>
    </source>
</evidence>
<organism evidence="3 4">
    <name type="scientific">Trichoderma gamsii</name>
    <dbReference type="NCBI Taxonomy" id="398673"/>
    <lineage>
        <taxon>Eukaryota</taxon>
        <taxon>Fungi</taxon>
        <taxon>Dikarya</taxon>
        <taxon>Ascomycota</taxon>
        <taxon>Pezizomycotina</taxon>
        <taxon>Sordariomycetes</taxon>
        <taxon>Hypocreomycetidae</taxon>
        <taxon>Hypocreales</taxon>
        <taxon>Hypocreaceae</taxon>
        <taxon>Trichoderma</taxon>
    </lineage>
</organism>
<name>A0A2P4ZEG0_9HYPO</name>
<dbReference type="SUPFAM" id="SSF53474">
    <property type="entry name" value="alpha/beta-Hydrolases"/>
    <property type="match status" value="1"/>
</dbReference>
<dbReference type="InterPro" id="IPR027417">
    <property type="entry name" value="P-loop_NTPase"/>
</dbReference>
<dbReference type="InterPro" id="IPR029058">
    <property type="entry name" value="AB_hydrolase_fold"/>
</dbReference>
<keyword evidence="1" id="KW-0677">Repeat</keyword>
<dbReference type="InterPro" id="IPR056884">
    <property type="entry name" value="NPHP3-like_N"/>
</dbReference>
<comment type="caution">
    <text evidence="3">The sequence shown here is derived from an EMBL/GenBank/DDBJ whole genome shotgun (WGS) entry which is preliminary data.</text>
</comment>
<accession>A0A2P4ZEG0</accession>
<sequence length="1456" mass="163763">MAPIQSKVYRLRGIPEHLDRLGVTQLVSTFVPGGDLRDVIVTSLALSCEVWTVSRSKVATLSFQKLPDAVSKDPTAGEWPLRVLALAKPLLLDDTFFGLCPLNDVPEHQHKYDCIVISGLASHPMGSWQPHGEDKSFMWIRDTLPLLVPNVKFILYGYDTTLAGSKSFQAVSDLALSFISTLQQGGWTSAGHRQLLFFAHSLGGVILKEAFRMLADSGVTDELILTRTKGVIFFGVPSQGLDVSDLDIMLKDQPNKDALVNEISNESPFINILEEQFSGISHLRKMKLLWAYETKTTPTLTMANGKYRRSGPGRVFVSPQSATSQRYTTDPSSTIQINANHSDMVKFSQGNEAIDRIAYKLRDMLESDAAKIYGGVNDTAVEKKRTVHESNQGAEKEMEHVDNSLDPDFWDIKAILKSINAPERDLRLEQIDIAAGHSFQWAFDKASVGLTRWLQSEEKLFWVSGKPGSGKSTFIKYLHTNPLTSEYLRNWYRSTNNVQATFFFHHRGTAIQKSLEGLYRGILGQILEQSPQSLFVIHPNLSQTYREVVRNYNLGTLSSDLAALVSSCEVTQDEEISRQLQHVLLCEMPRKAFRTMVMDSRQASGAIGKDTDTLEQIFQHRDHLQPTSTYATIIVRRDKNRNASTSLALWISQKLVFTHDITNQETGGFVTVDLLISRNTSASAKSMLKSNKPVFATLDLFISQRRVYTTDIFYGNDDEKLATLGIFAEVKVFASEKLKYSTMVGKDYFSASNSEIKWPNGEQIDSTIQDWLVAIDPVEQFSQLKTLLQNRTKQHKYHHIDKLVKETLIRCFYRKAQQRRIEAGHWSLQQLSDAMDRVASQRLIDLDLCLLLDALDEHDGPPEVICQFIKKLTTAMGSRTRMKILFSSRPWQSFIDAFGQNSGIQIHDFTEGDIRELCLEKAVPDKPGSEAVLELTEKIVKQARGVFLWVKLVISDLLENAARLAVAGYSLEQLHATLIDILNSLPNDLEQYYKLIITRIPSSYRWEAYCLLEVISKSTDTIFLSQVPDILACAQANSVGDLFALKARSRDVAHRYSVEDLRAHSGGLIEDVSSSQLQLLHQTLVEFVQLPEFKKVVLEDRYRIMKENGYSILLKYTIFREGPRHKGFHDHHSPVLTVSSKALYYAREAESTTGESAFALFQHVVWEPPEGGNFLPKLEQQKYTTLEIALAYGLKLLCSDALKRDARVNADRAPLVFLILRNMIQKGRIDSASALNTLKDMVAQGFPIHNSHIGFLTILSHQHNEASWVVKEGVASNVDVNPLIAFCQEVLDTFFESGFSITCQMEGLAVDEFALFRQSMRLRGIKDTVQAIHISSHHEITRHLLENGASPNELTTERLTPIDCWIKGNAENTFPPGAGNIVLSITVLIEHGGRLNVCTRKEWKSLVQSLSTTTHFNLPQCPGWLDGAPGASRWIDIDIRDAGRRSGNLLKLLKRK</sequence>
<dbReference type="PANTHER" id="PTHR10039">
    <property type="entry name" value="AMELOGENIN"/>
    <property type="match status" value="1"/>
</dbReference>
<evidence type="ECO:0000313" key="3">
    <source>
        <dbReference type="EMBL" id="PON22680.1"/>
    </source>
</evidence>
<evidence type="ECO:0000256" key="1">
    <source>
        <dbReference type="ARBA" id="ARBA00022737"/>
    </source>
</evidence>
<dbReference type="GeneID" id="29988434"/>
<dbReference type="Gene3D" id="3.40.50.1820">
    <property type="entry name" value="alpha/beta hydrolase"/>
    <property type="match status" value="1"/>
</dbReference>
<dbReference type="SUPFAM" id="SSF52540">
    <property type="entry name" value="P-loop containing nucleoside triphosphate hydrolases"/>
    <property type="match status" value="1"/>
</dbReference>
<dbReference type="Pfam" id="PF24883">
    <property type="entry name" value="NPHP3_N"/>
    <property type="match status" value="1"/>
</dbReference>
<dbReference type="EMBL" id="JPDN02000035">
    <property type="protein sequence ID" value="PON22680.1"/>
    <property type="molecule type" value="Genomic_DNA"/>
</dbReference>
<dbReference type="PANTHER" id="PTHR10039:SF5">
    <property type="entry name" value="NACHT DOMAIN-CONTAINING PROTEIN"/>
    <property type="match status" value="1"/>
</dbReference>
<dbReference type="RefSeq" id="XP_024404922.1">
    <property type="nucleotide sequence ID" value="XM_024550314.1"/>
</dbReference>
<reference evidence="3 4" key="1">
    <citation type="journal article" date="2016" name="Genome Announc.">
        <title>Draft Whole-Genome Sequence of Trichoderma gamsii T6085, a Promising Biocontrol Agent of Fusarium Head Blight on Wheat.</title>
        <authorList>
            <person name="Baroncelli R."/>
            <person name="Zapparata A."/>
            <person name="Piaggeschi G."/>
            <person name="Sarrocco S."/>
            <person name="Vannacci G."/>
        </authorList>
    </citation>
    <scope>NUCLEOTIDE SEQUENCE [LARGE SCALE GENOMIC DNA]</scope>
    <source>
        <strain evidence="3 4">T6085</strain>
    </source>
</reference>
<gene>
    <name evidence="3" type="ORF">TGAM01_v208366</name>
</gene>
<keyword evidence="4" id="KW-1185">Reference proteome</keyword>
<dbReference type="Proteomes" id="UP000054821">
    <property type="component" value="Unassembled WGS sequence"/>
</dbReference>
<evidence type="ECO:0000313" key="4">
    <source>
        <dbReference type="Proteomes" id="UP000054821"/>
    </source>
</evidence>
<proteinExistence type="predicted"/>
<protein>
    <recommendedName>
        <fullName evidence="2">Nephrocystin 3-like N-terminal domain-containing protein</fullName>
    </recommendedName>
</protein>